<dbReference type="AlphaFoldDB" id="E8LI29"/>
<dbReference type="Proteomes" id="UP000018458">
    <property type="component" value="Unassembled WGS sequence"/>
</dbReference>
<dbReference type="PANTHER" id="PTHR13693:SF100">
    <property type="entry name" value="8-AMINO-7-OXONONANOATE SYNTHASE"/>
    <property type="match status" value="1"/>
</dbReference>
<dbReference type="STRING" id="762983.HMPREF9444_00343"/>
<reference evidence="5 6" key="1">
    <citation type="submission" date="2011-01" db="EMBL/GenBank/DDBJ databases">
        <authorList>
            <person name="Weinstock G."/>
            <person name="Sodergren E."/>
            <person name="Clifton S."/>
            <person name="Fulton L."/>
            <person name="Fulton B."/>
            <person name="Courtney L."/>
            <person name="Fronick C."/>
            <person name="Harrison M."/>
            <person name="Strong C."/>
            <person name="Farmer C."/>
            <person name="Delahaunty K."/>
            <person name="Markovic C."/>
            <person name="Hall O."/>
            <person name="Minx P."/>
            <person name="Tomlinson C."/>
            <person name="Mitreva M."/>
            <person name="Hou S."/>
            <person name="Chen J."/>
            <person name="Wollam A."/>
            <person name="Pepin K.H."/>
            <person name="Johnson M."/>
            <person name="Bhonagiri V."/>
            <person name="Zhang X."/>
            <person name="Suruliraj S."/>
            <person name="Warren W."/>
            <person name="Chinwalla A."/>
            <person name="Mardis E.R."/>
            <person name="Wilson R.K."/>
        </authorList>
    </citation>
    <scope>NUCLEOTIDE SEQUENCE [LARGE SCALE GENOMIC DNA]</scope>
    <source>
        <strain evidence="6">DSM 22608 / JCM 16073 / KCTC 15190 / YIT 12066</strain>
    </source>
</reference>
<keyword evidence="2" id="KW-0808">Transferase</keyword>
<dbReference type="SUPFAM" id="SSF53383">
    <property type="entry name" value="PLP-dependent transferases"/>
    <property type="match status" value="1"/>
</dbReference>
<dbReference type="InterPro" id="IPR015421">
    <property type="entry name" value="PyrdxlP-dep_Trfase_major"/>
</dbReference>
<proteinExistence type="predicted"/>
<organism evidence="5 6">
    <name type="scientific">Succinatimonas hippei (strain DSM 22608 / JCM 16073 / KCTC 15190 / YIT 12066)</name>
    <dbReference type="NCBI Taxonomy" id="762983"/>
    <lineage>
        <taxon>Bacteria</taxon>
        <taxon>Pseudomonadati</taxon>
        <taxon>Pseudomonadota</taxon>
        <taxon>Gammaproteobacteria</taxon>
        <taxon>Aeromonadales</taxon>
        <taxon>Succinivibrionaceae</taxon>
        <taxon>Succinatimonas</taxon>
    </lineage>
</organism>
<dbReference type="GO" id="GO:0030170">
    <property type="term" value="F:pyridoxal phosphate binding"/>
    <property type="evidence" value="ECO:0007669"/>
    <property type="project" value="InterPro"/>
</dbReference>
<keyword evidence="3" id="KW-0663">Pyridoxal phosphate</keyword>
<dbReference type="InterPro" id="IPR004839">
    <property type="entry name" value="Aminotransferase_I/II_large"/>
</dbReference>
<evidence type="ECO:0000313" key="5">
    <source>
        <dbReference type="EMBL" id="EFY07849.1"/>
    </source>
</evidence>
<protein>
    <submittedName>
        <fullName evidence="5">Putative 8-amino-7-oxononanoate synthase</fullName>
    </submittedName>
</protein>
<sequence>MISAFLASCKANGSLRSVNPHRQNDIYIDYNGEKLINLSSNDYLNLGHDLTIRQEFLAFLSASDALFSSTSSRLLTGTFAEHSLFEEKASKLFHKSCLMFNSGFDANSGILQVLGGKETLFLADKLIHASMIDGIKGSGAKFMRFAHNDIEHLETLIVKYQEKFKEIIIITEAVFSMDGDFAPLNKLVLLKEKYPLIKLYVDEAHSFGVYGKSGLGLCCKLNILDKVDYILCTLGKAAGSCGAFFLCDAMTKEYLMNTVRPFIFTTSLPPVNALHASFMLNKLNEAEKRRESLEKAAGQVRSCLKDLGFNVISSSQIIPIVVNTNEAAVKGSEFFKEHGFFVLPIRHPTVPVGQARLRLSLSAGMDETVIEKLCAVIEKFKDFLEKDK</sequence>
<gene>
    <name evidence="5" type="ORF">HMPREF9444_00343</name>
</gene>
<accession>E8LI29</accession>
<evidence type="ECO:0000256" key="2">
    <source>
        <dbReference type="ARBA" id="ARBA00022679"/>
    </source>
</evidence>
<dbReference type="eggNOG" id="COG0156">
    <property type="taxonomic scope" value="Bacteria"/>
</dbReference>
<dbReference type="InterPro" id="IPR015424">
    <property type="entry name" value="PyrdxlP-dep_Trfase"/>
</dbReference>
<dbReference type="Pfam" id="PF00155">
    <property type="entry name" value="Aminotran_1_2"/>
    <property type="match status" value="1"/>
</dbReference>
<keyword evidence="6" id="KW-1185">Reference proteome</keyword>
<dbReference type="InterPro" id="IPR015422">
    <property type="entry name" value="PyrdxlP-dep_Trfase_small"/>
</dbReference>
<dbReference type="HOGENOM" id="CLU_015846_11_2_6"/>
<evidence type="ECO:0000259" key="4">
    <source>
        <dbReference type="Pfam" id="PF00155"/>
    </source>
</evidence>
<evidence type="ECO:0000313" key="6">
    <source>
        <dbReference type="Proteomes" id="UP000018458"/>
    </source>
</evidence>
<dbReference type="GO" id="GO:0008710">
    <property type="term" value="F:8-amino-7-oxononanoate synthase activity"/>
    <property type="evidence" value="ECO:0007669"/>
    <property type="project" value="TreeGrafter"/>
</dbReference>
<dbReference type="PANTHER" id="PTHR13693">
    <property type="entry name" value="CLASS II AMINOTRANSFERASE/8-AMINO-7-OXONONANOATE SYNTHASE"/>
    <property type="match status" value="1"/>
</dbReference>
<dbReference type="Gene3D" id="3.90.1150.10">
    <property type="entry name" value="Aspartate Aminotransferase, domain 1"/>
    <property type="match status" value="1"/>
</dbReference>
<dbReference type="EMBL" id="AEVO01000013">
    <property type="protein sequence ID" value="EFY07849.1"/>
    <property type="molecule type" value="Genomic_DNA"/>
</dbReference>
<evidence type="ECO:0000256" key="1">
    <source>
        <dbReference type="ARBA" id="ARBA00001933"/>
    </source>
</evidence>
<dbReference type="InterPro" id="IPR050087">
    <property type="entry name" value="AON_synthase_class-II"/>
</dbReference>
<dbReference type="Gene3D" id="3.40.640.10">
    <property type="entry name" value="Type I PLP-dependent aspartate aminotransferase-like (Major domain)"/>
    <property type="match status" value="1"/>
</dbReference>
<dbReference type="GO" id="GO:0009102">
    <property type="term" value="P:biotin biosynthetic process"/>
    <property type="evidence" value="ECO:0007669"/>
    <property type="project" value="TreeGrafter"/>
</dbReference>
<comment type="cofactor">
    <cofactor evidence="1">
        <name>pyridoxal 5'-phosphate</name>
        <dbReference type="ChEBI" id="CHEBI:597326"/>
    </cofactor>
</comment>
<feature type="domain" description="Aminotransferase class I/classII large" evidence="4">
    <location>
        <begin position="34"/>
        <end position="377"/>
    </location>
</feature>
<name>E8LI29_SUCHY</name>
<evidence type="ECO:0000256" key="3">
    <source>
        <dbReference type="ARBA" id="ARBA00022898"/>
    </source>
</evidence>
<comment type="caution">
    <text evidence="5">The sequence shown here is derived from an EMBL/GenBank/DDBJ whole genome shotgun (WGS) entry which is preliminary data.</text>
</comment>